<feature type="compositionally biased region" description="Low complexity" evidence="2">
    <location>
        <begin position="371"/>
        <end position="383"/>
    </location>
</feature>
<feature type="compositionally biased region" description="Polar residues" evidence="2">
    <location>
        <begin position="391"/>
        <end position="407"/>
    </location>
</feature>
<gene>
    <name evidence="4" type="ORF">F4560_006765</name>
</gene>
<feature type="domain" description="PPE" evidence="3">
    <location>
        <begin position="83"/>
        <end position="170"/>
    </location>
</feature>
<feature type="region of interest" description="Disordered" evidence="2">
    <location>
        <begin position="273"/>
        <end position="459"/>
    </location>
</feature>
<evidence type="ECO:0000256" key="1">
    <source>
        <dbReference type="ARBA" id="ARBA00010652"/>
    </source>
</evidence>
<dbReference type="Proteomes" id="UP000552097">
    <property type="component" value="Unassembled WGS sequence"/>
</dbReference>
<evidence type="ECO:0000313" key="4">
    <source>
        <dbReference type="EMBL" id="MBB5806997.1"/>
    </source>
</evidence>
<dbReference type="Pfam" id="PF00823">
    <property type="entry name" value="PPE"/>
    <property type="match status" value="1"/>
</dbReference>
<dbReference type="SUPFAM" id="SSF140459">
    <property type="entry name" value="PE/PPE dimer-like"/>
    <property type="match status" value="1"/>
</dbReference>
<feature type="region of interest" description="Disordered" evidence="2">
    <location>
        <begin position="1"/>
        <end position="58"/>
    </location>
</feature>
<dbReference type="InterPro" id="IPR038332">
    <property type="entry name" value="PPE_sf"/>
</dbReference>
<dbReference type="InterPro" id="IPR000030">
    <property type="entry name" value="PPE_dom"/>
</dbReference>
<dbReference type="AlphaFoldDB" id="A0A7W9M4D8"/>
<feature type="compositionally biased region" description="Gly residues" evidence="2">
    <location>
        <begin position="335"/>
        <end position="353"/>
    </location>
</feature>
<name>A0A7W9M4D8_9PSEU</name>
<sequence length="459" mass="45951">MGDNKHGNQGGQGSQGGQGHGGNGGQGNGGQGHGHQGGGQGHGHGGGQGGGQGHEKHTDLGQKVDWMTYSHQQLWEMVNTGVDLKAAGSAQTDWATVGKALGEVQELLAKAISRSTQAWEGESAQRAREALESVEKWALHTSEHADNVAKCIATEIDHVQTAREMMPPPAPAPPVVTPVADVPSTPTPIATPRSPLIARRTEDFGYRTLSPIAEESLIASTRLPRTTPGAFTGIDTVAAPAVDSVLAADATHRQAAEVMAMFQLNSYEVDRTVPSFSPPTNPVAPTPPPQPPVLPTTPTVPDGSGGGAGNPVVANPGGQNPGQRPGGTSPQSGRPGSGGGRSGFTGFGGGGRGAVSMPTPVGSAGGGGASGPLAGPGSATGALGDRGGSANPGSVTSSFQAPKSVTPQAGMIGAAPMAAPPPVAGSGSEDRDRSRPNYLEDDDNVFGVDRKAAPPVIGL</sequence>
<organism evidence="4 5">
    <name type="scientific">Saccharothrix ecbatanensis</name>
    <dbReference type="NCBI Taxonomy" id="1105145"/>
    <lineage>
        <taxon>Bacteria</taxon>
        <taxon>Bacillati</taxon>
        <taxon>Actinomycetota</taxon>
        <taxon>Actinomycetes</taxon>
        <taxon>Pseudonocardiales</taxon>
        <taxon>Pseudonocardiaceae</taxon>
        <taxon>Saccharothrix</taxon>
    </lineage>
</organism>
<evidence type="ECO:0000313" key="5">
    <source>
        <dbReference type="Proteomes" id="UP000552097"/>
    </source>
</evidence>
<feature type="compositionally biased region" description="Pro residues" evidence="2">
    <location>
        <begin position="276"/>
        <end position="295"/>
    </location>
</feature>
<protein>
    <recommendedName>
        <fullName evidence="3">PPE domain-containing protein</fullName>
    </recommendedName>
</protein>
<proteinExistence type="inferred from homology"/>
<dbReference type="RefSeq" id="WP_184926951.1">
    <property type="nucleotide sequence ID" value="NZ_JACHMO010000001.1"/>
</dbReference>
<comment type="caution">
    <text evidence="4">The sequence shown here is derived from an EMBL/GenBank/DDBJ whole genome shotgun (WGS) entry which is preliminary data.</text>
</comment>
<evidence type="ECO:0000256" key="2">
    <source>
        <dbReference type="SAM" id="MobiDB-lite"/>
    </source>
</evidence>
<evidence type="ECO:0000259" key="3">
    <source>
        <dbReference type="Pfam" id="PF00823"/>
    </source>
</evidence>
<reference evidence="4 5" key="1">
    <citation type="submission" date="2020-08" db="EMBL/GenBank/DDBJ databases">
        <title>Sequencing the genomes of 1000 actinobacteria strains.</title>
        <authorList>
            <person name="Klenk H.-P."/>
        </authorList>
    </citation>
    <scope>NUCLEOTIDE SEQUENCE [LARGE SCALE GENOMIC DNA]</scope>
    <source>
        <strain evidence="4 5">DSM 45486</strain>
    </source>
</reference>
<dbReference type="Gene3D" id="1.20.1260.20">
    <property type="entry name" value="PPE superfamily"/>
    <property type="match status" value="1"/>
</dbReference>
<accession>A0A7W9M4D8</accession>
<comment type="similarity">
    <text evidence="1">Belongs to the mycobacterial PPE family.</text>
</comment>
<dbReference type="EMBL" id="JACHMO010000001">
    <property type="protein sequence ID" value="MBB5806997.1"/>
    <property type="molecule type" value="Genomic_DNA"/>
</dbReference>
<feature type="compositionally biased region" description="Low complexity" evidence="2">
    <location>
        <begin position="315"/>
        <end position="334"/>
    </location>
</feature>
<keyword evidence="5" id="KW-1185">Reference proteome</keyword>
<feature type="compositionally biased region" description="Gly residues" evidence="2">
    <location>
        <begin position="8"/>
        <end position="52"/>
    </location>
</feature>